<accession>A0A5C6GBS0</accession>
<accession>A0A167GRR3</accession>
<keyword evidence="15" id="KW-1185">Reference proteome</keyword>
<dbReference type="STRING" id="1081105.A0A167GRR3"/>
<evidence type="ECO:0000256" key="9">
    <source>
        <dbReference type="PROSITE-ProRule" id="PRU01356"/>
    </source>
</evidence>
<evidence type="ECO:0000259" key="12">
    <source>
        <dbReference type="PROSITE" id="PS52012"/>
    </source>
</evidence>
<evidence type="ECO:0000256" key="10">
    <source>
        <dbReference type="SAM" id="MobiDB-lite"/>
    </source>
</evidence>
<feature type="chain" id="PRO_5007887039" evidence="11">
    <location>
        <begin position="17"/>
        <end position="194"/>
    </location>
</feature>
<comment type="caution">
    <text evidence="9">Lacks conserved residue(s) required for the propagation of feature annotation.</text>
</comment>
<feature type="compositionally biased region" description="Low complexity" evidence="10">
    <location>
        <begin position="147"/>
        <end position="170"/>
    </location>
</feature>
<organism evidence="13 15">
    <name type="scientific">Metarhizium rileyi (strain RCEF 4871)</name>
    <name type="common">Nomuraea rileyi</name>
    <dbReference type="NCBI Taxonomy" id="1649241"/>
    <lineage>
        <taxon>Eukaryota</taxon>
        <taxon>Fungi</taxon>
        <taxon>Dikarya</taxon>
        <taxon>Ascomycota</taxon>
        <taxon>Pezizomycotina</taxon>
        <taxon>Sordariomycetes</taxon>
        <taxon>Hypocreomycetidae</taxon>
        <taxon>Hypocreales</taxon>
        <taxon>Clavicipitaceae</taxon>
        <taxon>Metarhizium</taxon>
    </lineage>
</organism>
<evidence type="ECO:0000256" key="7">
    <source>
        <dbReference type="ARBA" id="ARBA00023157"/>
    </source>
</evidence>
<evidence type="ECO:0000256" key="2">
    <source>
        <dbReference type="ARBA" id="ARBA00004613"/>
    </source>
</evidence>
<dbReference type="Proteomes" id="UP000243498">
    <property type="component" value="Unassembled WGS sequence"/>
</dbReference>
<dbReference type="GO" id="GO:0098552">
    <property type="term" value="C:side of membrane"/>
    <property type="evidence" value="ECO:0007669"/>
    <property type="project" value="UniProtKB-KW"/>
</dbReference>
<evidence type="ECO:0000256" key="5">
    <source>
        <dbReference type="ARBA" id="ARBA00022622"/>
    </source>
</evidence>
<evidence type="ECO:0000313" key="16">
    <source>
        <dbReference type="Proteomes" id="UP000317257"/>
    </source>
</evidence>
<evidence type="ECO:0000256" key="4">
    <source>
        <dbReference type="ARBA" id="ARBA00022525"/>
    </source>
</evidence>
<reference evidence="13 15" key="1">
    <citation type="journal article" date="2016" name="Genome Biol. Evol.">
        <title>Divergent and convergent evolution of fungal pathogenicity.</title>
        <authorList>
            <person name="Shang Y."/>
            <person name="Xiao G."/>
            <person name="Zheng P."/>
            <person name="Cen K."/>
            <person name="Zhan S."/>
            <person name="Wang C."/>
        </authorList>
    </citation>
    <scope>NUCLEOTIDE SEQUENCE [LARGE SCALE GENOMIC DNA]</scope>
    <source>
        <strain evidence="13 15">RCEF 4871</strain>
    </source>
</reference>
<dbReference type="GO" id="GO:0005576">
    <property type="term" value="C:extracellular region"/>
    <property type="evidence" value="ECO:0007669"/>
    <property type="project" value="UniProtKB-SubCell"/>
</dbReference>
<dbReference type="EMBL" id="AZHC01000006">
    <property type="protein sequence ID" value="OAA46997.1"/>
    <property type="molecule type" value="Genomic_DNA"/>
</dbReference>
<dbReference type="AlphaFoldDB" id="A0A167GRR3"/>
<dbReference type="OrthoDB" id="3559948at2759"/>
<name>A0A167GRR3_METRR</name>
<sequence length="194" mass="18321">MKATFVTLAVAGLAAAQSLGTVSGCVRACIEKAFPKVGCIGTPAEVGACACKPETMSKLMEPVTKCASETGCTSKELIDAQSIVAAQCKAALSTGFGSATGSATAVHSESASGLSTVSMPPAMTTGTGGVPSHSKNQTTTGTGGATGTTKAPTASHSGSATATGSGSVPTTTGAAAAGPVVGALAAVLAAALAL</sequence>
<dbReference type="PROSITE" id="PS51257">
    <property type="entry name" value="PROKAR_LIPOPROTEIN"/>
    <property type="match status" value="1"/>
</dbReference>
<keyword evidence="5" id="KW-0325">Glycoprotein</keyword>
<evidence type="ECO:0000313" key="13">
    <source>
        <dbReference type="EMBL" id="OAA46997.1"/>
    </source>
</evidence>
<evidence type="ECO:0000256" key="6">
    <source>
        <dbReference type="ARBA" id="ARBA00022729"/>
    </source>
</evidence>
<evidence type="ECO:0000256" key="8">
    <source>
        <dbReference type="ARBA" id="ARBA00023288"/>
    </source>
</evidence>
<evidence type="ECO:0000256" key="11">
    <source>
        <dbReference type="SAM" id="SignalP"/>
    </source>
</evidence>
<keyword evidence="5" id="KW-0472">Membrane</keyword>
<dbReference type="PROSITE" id="PS52012">
    <property type="entry name" value="CFEM"/>
    <property type="match status" value="1"/>
</dbReference>
<evidence type="ECO:0000256" key="1">
    <source>
        <dbReference type="ARBA" id="ARBA00004589"/>
    </source>
</evidence>
<dbReference type="Proteomes" id="UP000317257">
    <property type="component" value="Unassembled WGS sequence"/>
</dbReference>
<keyword evidence="6 11" id="KW-0732">Signal</keyword>
<protein>
    <submittedName>
        <fullName evidence="13">CFEM domain protein</fullName>
    </submittedName>
</protein>
<comment type="subcellular location">
    <subcellularLocation>
        <location evidence="1">Membrane</location>
        <topology evidence="1">Lipid-anchor</topology>
        <topology evidence="1">GPI-anchor</topology>
    </subcellularLocation>
    <subcellularLocation>
        <location evidence="2">Secreted</location>
    </subcellularLocation>
</comment>
<dbReference type="InterPro" id="IPR008427">
    <property type="entry name" value="Extracellular_membr_CFEM_dom"/>
</dbReference>
<keyword evidence="5" id="KW-0336">GPI-anchor</keyword>
<feature type="signal peptide" evidence="11">
    <location>
        <begin position="1"/>
        <end position="16"/>
    </location>
</feature>
<proteinExistence type="inferred from homology"/>
<reference evidence="16" key="2">
    <citation type="submission" date="2018-12" db="EMBL/GenBank/DDBJ databases">
        <title>The complete genome of Metarhizium rileyi, a key fungal pathogen of Lepidoptera.</title>
        <authorList>
            <person name="Binneck E."/>
            <person name="Lastra C.C.L."/>
            <person name="Sosa-Gomez D.R."/>
        </authorList>
    </citation>
    <scope>NUCLEOTIDE SEQUENCE [LARGE SCALE GENOMIC DNA]</scope>
    <source>
        <strain evidence="16">Cep018-CH2</strain>
    </source>
</reference>
<reference evidence="14" key="3">
    <citation type="journal article" date="2019" name="Microbiol. Resour. Announc.">
        <title>Genome Sequence of Metarhizium rileyi, a Microbial Control Agent for Lepidoptera.</title>
        <authorList>
            <person name="Binneck E."/>
            <person name="Lastra C.C.L."/>
            <person name="Sosa-Gomez D.R."/>
        </authorList>
    </citation>
    <scope>NUCLEOTIDE SEQUENCE</scope>
    <source>
        <strain evidence="14">Cep018-CH2</strain>
    </source>
</reference>
<feature type="region of interest" description="Disordered" evidence="10">
    <location>
        <begin position="112"/>
        <end position="170"/>
    </location>
</feature>
<comment type="caution">
    <text evidence="13">The sequence shown here is derived from an EMBL/GenBank/DDBJ whole genome shotgun (WGS) entry which is preliminary data.</text>
</comment>
<dbReference type="OMA" id="ACQCASD"/>
<evidence type="ECO:0000313" key="14">
    <source>
        <dbReference type="EMBL" id="TWU75202.1"/>
    </source>
</evidence>
<keyword evidence="7" id="KW-1015">Disulfide bond</keyword>
<dbReference type="EMBL" id="SBHS01000008">
    <property type="protein sequence ID" value="TWU75202.1"/>
    <property type="molecule type" value="Genomic_DNA"/>
</dbReference>
<evidence type="ECO:0000256" key="3">
    <source>
        <dbReference type="ARBA" id="ARBA00010031"/>
    </source>
</evidence>
<feature type="domain" description="CFEM" evidence="12">
    <location>
        <begin position="1"/>
        <end position="115"/>
    </location>
</feature>
<evidence type="ECO:0000313" key="15">
    <source>
        <dbReference type="Proteomes" id="UP000243498"/>
    </source>
</evidence>
<gene>
    <name evidence="14" type="ORF">ED733_005033</name>
    <name evidence="13" type="ORF">NOR_02633</name>
</gene>
<comment type="similarity">
    <text evidence="3">Belongs to the RBT5 family.</text>
</comment>
<keyword evidence="8" id="KW-0449">Lipoprotein</keyword>
<keyword evidence="4" id="KW-0964">Secreted</keyword>